<dbReference type="Proteomes" id="UP000253606">
    <property type="component" value="Chromosome"/>
</dbReference>
<dbReference type="RefSeq" id="WP_114208613.1">
    <property type="nucleotide sequence ID" value="NZ_CP030840.1"/>
</dbReference>
<proteinExistence type="predicted"/>
<dbReference type="Pfam" id="PF13439">
    <property type="entry name" value="Glyco_transf_4"/>
    <property type="match status" value="1"/>
</dbReference>
<dbReference type="Pfam" id="PF00534">
    <property type="entry name" value="Glycos_transf_1"/>
    <property type="match status" value="1"/>
</dbReference>
<evidence type="ECO:0000313" key="5">
    <source>
        <dbReference type="Proteomes" id="UP000253606"/>
    </source>
</evidence>
<keyword evidence="5" id="KW-1185">Reference proteome</keyword>
<dbReference type="KEGG" id="abas:ACPOL_4407"/>
<evidence type="ECO:0000259" key="3">
    <source>
        <dbReference type="Pfam" id="PF13439"/>
    </source>
</evidence>
<dbReference type="EMBL" id="CP030840">
    <property type="protein sequence ID" value="AXC13680.1"/>
    <property type="molecule type" value="Genomic_DNA"/>
</dbReference>
<name>A0A2Z5G3S6_9BACT</name>
<organism evidence="4 5">
    <name type="scientific">Acidisarcina polymorpha</name>
    <dbReference type="NCBI Taxonomy" id="2211140"/>
    <lineage>
        <taxon>Bacteria</taxon>
        <taxon>Pseudomonadati</taxon>
        <taxon>Acidobacteriota</taxon>
        <taxon>Terriglobia</taxon>
        <taxon>Terriglobales</taxon>
        <taxon>Acidobacteriaceae</taxon>
        <taxon>Acidisarcina</taxon>
    </lineage>
</organism>
<dbReference type="CDD" id="cd03809">
    <property type="entry name" value="GT4_MtfB-like"/>
    <property type="match status" value="1"/>
</dbReference>
<accession>A0A2Z5G3S6</accession>
<evidence type="ECO:0000256" key="1">
    <source>
        <dbReference type="ARBA" id="ARBA00022679"/>
    </source>
</evidence>
<sequence>MPRTATSKAQPSVLLVGNYLPDGQQSMQRYAELLYGELLSQGVSVQLVRPEAVFGRWATKYRQASKLLANIDKYVVFPLRLRVLSRRYDVVHICDHSNAFYLHQVSRASCLITCHDLFSIKGELGHYPQMQGASSLQYRRRIAWTLSSIRASRNVVCVSDKTRDDLEALLQGGPTRLVTIPHPLNRDFADMSEEQIRTTLARVNPAISTKYFVHVGGNQWYKNRAGVIRIFRGLQKLPQFRDAQLVMAGKPWTTEMRSLCSDTTTQDVLEVINPSNEEVQALYSGAMALLFPSLYEGFGWPILEAQACKCPVVTSDRAPMTEIAGASAIFIDPENPEAAASKVGLELGRRSSLIRAGLENLERFGKESIIARYCDLYQEIASGV</sequence>
<feature type="domain" description="Glycosyltransferase subfamily 4-like N-terminal" evidence="3">
    <location>
        <begin position="28"/>
        <end position="186"/>
    </location>
</feature>
<dbReference type="PANTHER" id="PTHR46401">
    <property type="entry name" value="GLYCOSYLTRANSFERASE WBBK-RELATED"/>
    <property type="match status" value="1"/>
</dbReference>
<dbReference type="GO" id="GO:0016757">
    <property type="term" value="F:glycosyltransferase activity"/>
    <property type="evidence" value="ECO:0007669"/>
    <property type="project" value="InterPro"/>
</dbReference>
<evidence type="ECO:0000313" key="4">
    <source>
        <dbReference type="EMBL" id="AXC13680.1"/>
    </source>
</evidence>
<gene>
    <name evidence="4" type="ORF">ACPOL_4407</name>
</gene>
<reference evidence="4 5" key="1">
    <citation type="journal article" date="2018" name="Front. Microbiol.">
        <title>Hydrolytic Capabilities as a Key to Environmental Success: Chitinolytic and Cellulolytic Acidobacteria From Acidic Sub-arctic Soils and Boreal Peatlands.</title>
        <authorList>
            <person name="Belova S.E."/>
            <person name="Ravin N.V."/>
            <person name="Pankratov T.A."/>
            <person name="Rakitin A.L."/>
            <person name="Ivanova A.A."/>
            <person name="Beletsky A.V."/>
            <person name="Mardanov A.V."/>
            <person name="Sinninghe Damste J.S."/>
            <person name="Dedysh S.N."/>
        </authorList>
    </citation>
    <scope>NUCLEOTIDE SEQUENCE [LARGE SCALE GENOMIC DNA]</scope>
    <source>
        <strain evidence="4 5">SBC82</strain>
    </source>
</reference>
<protein>
    <submittedName>
        <fullName evidence="4">Glycosyltransferase</fullName>
    </submittedName>
</protein>
<dbReference type="SUPFAM" id="SSF53756">
    <property type="entry name" value="UDP-Glycosyltransferase/glycogen phosphorylase"/>
    <property type="match status" value="1"/>
</dbReference>
<dbReference type="InterPro" id="IPR028098">
    <property type="entry name" value="Glyco_trans_4-like_N"/>
</dbReference>
<dbReference type="Gene3D" id="3.40.50.2000">
    <property type="entry name" value="Glycogen Phosphorylase B"/>
    <property type="match status" value="2"/>
</dbReference>
<dbReference type="AlphaFoldDB" id="A0A2Z5G3S6"/>
<feature type="domain" description="Glycosyl transferase family 1" evidence="2">
    <location>
        <begin position="209"/>
        <end position="343"/>
    </location>
</feature>
<keyword evidence="1 4" id="KW-0808">Transferase</keyword>
<dbReference type="InterPro" id="IPR001296">
    <property type="entry name" value="Glyco_trans_1"/>
</dbReference>
<dbReference type="PANTHER" id="PTHR46401:SF2">
    <property type="entry name" value="GLYCOSYLTRANSFERASE WBBK-RELATED"/>
    <property type="match status" value="1"/>
</dbReference>
<dbReference type="OrthoDB" id="9797829at2"/>
<evidence type="ECO:0000259" key="2">
    <source>
        <dbReference type="Pfam" id="PF00534"/>
    </source>
</evidence>